<dbReference type="AlphaFoldDB" id="A0A927ED63"/>
<dbReference type="EMBL" id="JACXWY010000029">
    <property type="protein sequence ID" value="MBD3849108.1"/>
    <property type="molecule type" value="Genomic_DNA"/>
</dbReference>
<name>A0A927ED63_9HYPH</name>
<dbReference type="Pfam" id="PF02586">
    <property type="entry name" value="SRAP"/>
    <property type="match status" value="1"/>
</dbReference>
<protein>
    <recommendedName>
        <fullName evidence="8">Abasic site processing protein</fullName>
        <ecNumber evidence="8">3.4.-.-</ecNumber>
    </recommendedName>
</protein>
<dbReference type="PANTHER" id="PTHR13604:SF0">
    <property type="entry name" value="ABASIC SITE PROCESSING PROTEIN HMCES"/>
    <property type="match status" value="1"/>
</dbReference>
<evidence type="ECO:0000256" key="3">
    <source>
        <dbReference type="ARBA" id="ARBA00022763"/>
    </source>
</evidence>
<accession>A0A927ED63</accession>
<keyword evidence="6" id="KW-0238">DNA-binding</keyword>
<evidence type="ECO:0000256" key="8">
    <source>
        <dbReference type="RuleBase" id="RU364100"/>
    </source>
</evidence>
<keyword evidence="3" id="KW-0227">DNA damage</keyword>
<comment type="caution">
    <text evidence="9">The sequence shown here is derived from an EMBL/GenBank/DDBJ whole genome shotgun (WGS) entry which is preliminary data.</text>
</comment>
<proteinExistence type="inferred from homology"/>
<dbReference type="Gene3D" id="3.90.1680.10">
    <property type="entry name" value="SOS response associated peptidase-like"/>
    <property type="match status" value="1"/>
</dbReference>
<evidence type="ECO:0000256" key="6">
    <source>
        <dbReference type="ARBA" id="ARBA00023125"/>
    </source>
</evidence>
<evidence type="ECO:0000313" key="9">
    <source>
        <dbReference type="EMBL" id="MBD3849108.1"/>
    </source>
</evidence>
<dbReference type="InterPro" id="IPR003738">
    <property type="entry name" value="SRAP"/>
</dbReference>
<organism evidence="9 10">
    <name type="scientific">Bosea spartocytisi</name>
    <dbReference type="NCBI Taxonomy" id="2773451"/>
    <lineage>
        <taxon>Bacteria</taxon>
        <taxon>Pseudomonadati</taxon>
        <taxon>Pseudomonadota</taxon>
        <taxon>Alphaproteobacteria</taxon>
        <taxon>Hyphomicrobiales</taxon>
        <taxon>Boseaceae</taxon>
        <taxon>Bosea</taxon>
    </lineage>
</organism>
<keyword evidence="4 8" id="KW-0378">Hydrolase</keyword>
<dbReference type="RefSeq" id="WP_191125860.1">
    <property type="nucleotide sequence ID" value="NZ_JACXWY010000029.1"/>
</dbReference>
<evidence type="ECO:0000256" key="7">
    <source>
        <dbReference type="ARBA" id="ARBA00023239"/>
    </source>
</evidence>
<gene>
    <name evidence="9" type="ORF">IED13_25695</name>
</gene>
<evidence type="ECO:0000256" key="2">
    <source>
        <dbReference type="ARBA" id="ARBA00022670"/>
    </source>
</evidence>
<dbReference type="GO" id="GO:0003697">
    <property type="term" value="F:single-stranded DNA binding"/>
    <property type="evidence" value="ECO:0007669"/>
    <property type="project" value="InterPro"/>
</dbReference>
<dbReference type="GO" id="GO:0016829">
    <property type="term" value="F:lyase activity"/>
    <property type="evidence" value="ECO:0007669"/>
    <property type="project" value="UniProtKB-KW"/>
</dbReference>
<dbReference type="GO" id="GO:0008233">
    <property type="term" value="F:peptidase activity"/>
    <property type="evidence" value="ECO:0007669"/>
    <property type="project" value="UniProtKB-KW"/>
</dbReference>
<reference evidence="9" key="1">
    <citation type="submission" date="2020-09" db="EMBL/GenBank/DDBJ databases">
        <title>Bosea spartocytisi sp. nov. a root nodule endophyte of Spartocytisus supranubius in the high mountain ecosystem fo the Teide National Park (Canary Islands, Spain).</title>
        <authorList>
            <person name="Pulido-Suarez L."/>
            <person name="Peix A."/>
            <person name="Igual J.M."/>
            <person name="Socas-Perez N."/>
            <person name="Velazquez E."/>
            <person name="Flores-Felix J.D."/>
            <person name="Leon-Barrios M."/>
        </authorList>
    </citation>
    <scope>NUCLEOTIDE SEQUENCE</scope>
    <source>
        <strain evidence="9">SSUT16</strain>
    </source>
</reference>
<dbReference type="Proteomes" id="UP000619295">
    <property type="component" value="Unassembled WGS sequence"/>
</dbReference>
<evidence type="ECO:0000313" key="10">
    <source>
        <dbReference type="Proteomes" id="UP000619295"/>
    </source>
</evidence>
<keyword evidence="5" id="KW-0190">Covalent protein-DNA linkage</keyword>
<dbReference type="EC" id="3.4.-.-" evidence="8"/>
<dbReference type="GO" id="GO:0006508">
    <property type="term" value="P:proteolysis"/>
    <property type="evidence" value="ECO:0007669"/>
    <property type="project" value="UniProtKB-KW"/>
</dbReference>
<dbReference type="SUPFAM" id="SSF143081">
    <property type="entry name" value="BB1717-like"/>
    <property type="match status" value="1"/>
</dbReference>
<evidence type="ECO:0000256" key="5">
    <source>
        <dbReference type="ARBA" id="ARBA00023124"/>
    </source>
</evidence>
<keyword evidence="7" id="KW-0456">Lyase</keyword>
<dbReference type="PANTHER" id="PTHR13604">
    <property type="entry name" value="DC12-RELATED"/>
    <property type="match status" value="1"/>
</dbReference>
<dbReference type="GO" id="GO:0106300">
    <property type="term" value="P:protein-DNA covalent cross-linking repair"/>
    <property type="evidence" value="ECO:0007669"/>
    <property type="project" value="InterPro"/>
</dbReference>
<evidence type="ECO:0000256" key="1">
    <source>
        <dbReference type="ARBA" id="ARBA00008136"/>
    </source>
</evidence>
<keyword evidence="10" id="KW-1185">Reference proteome</keyword>
<evidence type="ECO:0000256" key="4">
    <source>
        <dbReference type="ARBA" id="ARBA00022801"/>
    </source>
</evidence>
<sequence>MCNDYRLMVDVASIVEDFADLKIKIRFSEGSPNIEAREDIKITDAGPIIRSVEGKGNEGDLVQRRWSWPGQNKRPVYNFRSDGREFTSNRCLIVADGFYEFTDPAEKGKKKKDKWLFTRRNERMFCIAGIWRDTKDVGEAYTMLTMEPGPDIAPYHDRQIVLLDRSSWADWLNPAISAKSLIKPLPAGTLSVEQVG</sequence>
<keyword evidence="2 8" id="KW-0645">Protease</keyword>
<dbReference type="InterPro" id="IPR036590">
    <property type="entry name" value="SRAP-like"/>
</dbReference>
<comment type="similarity">
    <text evidence="1 8">Belongs to the SOS response-associated peptidase family.</text>
</comment>